<gene>
    <name evidence="4" type="primary">rplQ_48</name>
    <name evidence="4" type="ORF">SDC9_178748</name>
</gene>
<dbReference type="GO" id="GO:0003735">
    <property type="term" value="F:structural constituent of ribosome"/>
    <property type="evidence" value="ECO:0007669"/>
    <property type="project" value="InterPro"/>
</dbReference>
<dbReference type="GO" id="GO:0022625">
    <property type="term" value="C:cytosolic large ribosomal subunit"/>
    <property type="evidence" value="ECO:0007669"/>
    <property type="project" value="TreeGrafter"/>
</dbReference>
<reference evidence="4" key="1">
    <citation type="submission" date="2019-08" db="EMBL/GenBank/DDBJ databases">
        <authorList>
            <person name="Kucharzyk K."/>
            <person name="Murdoch R.W."/>
            <person name="Higgins S."/>
            <person name="Loffler F."/>
        </authorList>
    </citation>
    <scope>NUCLEOTIDE SEQUENCE</scope>
</reference>
<comment type="similarity">
    <text evidence="1">Belongs to the bacterial ribosomal protein bL17 family.</text>
</comment>
<dbReference type="GO" id="GO:0006412">
    <property type="term" value="P:translation"/>
    <property type="evidence" value="ECO:0007669"/>
    <property type="project" value="InterPro"/>
</dbReference>
<evidence type="ECO:0000256" key="1">
    <source>
        <dbReference type="ARBA" id="ARBA00008777"/>
    </source>
</evidence>
<comment type="caution">
    <text evidence="4">The sequence shown here is derived from an EMBL/GenBank/DDBJ whole genome shotgun (WGS) entry which is preliminary data.</text>
</comment>
<sequence>MRHRVTTRRLGRCSSHRWAMLGNMAASLFIEGSIVTTTTRAKEVRRVAEKLITKAKSGSLNDRRLVVARLPHKEAVTKLFNELGPKYADRNGGYTRIVKLGARVGDASEMAVIQLVE</sequence>
<evidence type="ECO:0000256" key="3">
    <source>
        <dbReference type="ARBA" id="ARBA00023274"/>
    </source>
</evidence>
<dbReference type="Gene3D" id="3.90.1030.10">
    <property type="entry name" value="Ribosomal protein L17"/>
    <property type="match status" value="1"/>
</dbReference>
<dbReference type="PROSITE" id="PS01167">
    <property type="entry name" value="RIBOSOMAL_L17"/>
    <property type="match status" value="1"/>
</dbReference>
<dbReference type="HAMAP" id="MF_01368">
    <property type="entry name" value="Ribosomal_bL17"/>
    <property type="match status" value="1"/>
</dbReference>
<dbReference type="InterPro" id="IPR036373">
    <property type="entry name" value="Ribosomal_bL17_sf"/>
</dbReference>
<evidence type="ECO:0000313" key="4">
    <source>
        <dbReference type="EMBL" id="MPN31274.1"/>
    </source>
</evidence>
<protein>
    <submittedName>
        <fullName evidence="4">50S ribosomal protein L17</fullName>
    </submittedName>
</protein>
<dbReference type="PANTHER" id="PTHR14413">
    <property type="entry name" value="RIBOSOMAL PROTEIN L17"/>
    <property type="match status" value="1"/>
</dbReference>
<evidence type="ECO:0000256" key="2">
    <source>
        <dbReference type="ARBA" id="ARBA00022980"/>
    </source>
</evidence>
<dbReference type="InterPro" id="IPR047859">
    <property type="entry name" value="Ribosomal_bL17_CS"/>
</dbReference>
<keyword evidence="2 4" id="KW-0689">Ribosomal protein</keyword>
<dbReference type="EMBL" id="VSSQ01082749">
    <property type="protein sequence ID" value="MPN31274.1"/>
    <property type="molecule type" value="Genomic_DNA"/>
</dbReference>
<proteinExistence type="inferred from homology"/>
<dbReference type="FunFam" id="3.90.1030.10:FF:000001">
    <property type="entry name" value="50S ribosomal protein L17"/>
    <property type="match status" value="1"/>
</dbReference>
<dbReference type="SUPFAM" id="SSF64263">
    <property type="entry name" value="Prokaryotic ribosomal protein L17"/>
    <property type="match status" value="1"/>
</dbReference>
<dbReference type="AlphaFoldDB" id="A0A645H4J9"/>
<dbReference type="NCBIfam" id="TIGR00059">
    <property type="entry name" value="L17"/>
    <property type="match status" value="1"/>
</dbReference>
<accession>A0A645H4J9</accession>
<dbReference type="InterPro" id="IPR000456">
    <property type="entry name" value="Ribosomal_bL17"/>
</dbReference>
<keyword evidence="3" id="KW-0687">Ribonucleoprotein</keyword>
<dbReference type="Pfam" id="PF01196">
    <property type="entry name" value="Ribosomal_L17"/>
    <property type="match status" value="1"/>
</dbReference>
<organism evidence="4">
    <name type="scientific">bioreactor metagenome</name>
    <dbReference type="NCBI Taxonomy" id="1076179"/>
    <lineage>
        <taxon>unclassified sequences</taxon>
        <taxon>metagenomes</taxon>
        <taxon>ecological metagenomes</taxon>
    </lineage>
</organism>
<dbReference type="PANTHER" id="PTHR14413:SF16">
    <property type="entry name" value="LARGE RIBOSOMAL SUBUNIT PROTEIN BL17M"/>
    <property type="match status" value="1"/>
</dbReference>
<name>A0A645H4J9_9ZZZZ</name>